<accession>A0A645GMJ2</accession>
<dbReference type="AlphaFoldDB" id="A0A645GMJ2"/>
<dbReference type="InterPro" id="IPR007420">
    <property type="entry name" value="DUF465"/>
</dbReference>
<evidence type="ECO:0008006" key="2">
    <source>
        <dbReference type="Google" id="ProtNLM"/>
    </source>
</evidence>
<organism evidence="1">
    <name type="scientific">bioreactor metagenome</name>
    <dbReference type="NCBI Taxonomy" id="1076179"/>
    <lineage>
        <taxon>unclassified sequences</taxon>
        <taxon>metagenomes</taxon>
        <taxon>ecological metagenomes</taxon>
    </lineage>
</organism>
<proteinExistence type="predicted"/>
<evidence type="ECO:0000313" key="1">
    <source>
        <dbReference type="EMBL" id="MPN24923.1"/>
    </source>
</evidence>
<dbReference type="Pfam" id="PF04325">
    <property type="entry name" value="DUF465"/>
    <property type="match status" value="1"/>
</dbReference>
<reference evidence="1" key="1">
    <citation type="submission" date="2019-08" db="EMBL/GenBank/DDBJ databases">
        <authorList>
            <person name="Kucharzyk K."/>
            <person name="Murdoch R.W."/>
            <person name="Higgins S."/>
            <person name="Loffler F."/>
        </authorList>
    </citation>
    <scope>NUCLEOTIDE SEQUENCE</scope>
</reference>
<dbReference type="InterPro" id="IPR038444">
    <property type="entry name" value="DUF465_sf"/>
</dbReference>
<name>A0A645GMJ2_9ZZZZ</name>
<gene>
    <name evidence="1" type="ORF">SDC9_172328</name>
</gene>
<sequence length="57" mass="6611">MAVEARIRELGFRHQNLDRMIEEETNRPAADATKLRELKLKKLKLKEEIEALGAQAH</sequence>
<protein>
    <recommendedName>
        <fullName evidence="2">DUF465 domain-containing protein</fullName>
    </recommendedName>
</protein>
<comment type="caution">
    <text evidence="1">The sequence shown here is derived from an EMBL/GenBank/DDBJ whole genome shotgun (WGS) entry which is preliminary data.</text>
</comment>
<dbReference type="Gene3D" id="6.10.280.50">
    <property type="match status" value="1"/>
</dbReference>
<dbReference type="EMBL" id="VSSQ01073931">
    <property type="protein sequence ID" value="MPN24923.1"/>
    <property type="molecule type" value="Genomic_DNA"/>
</dbReference>